<comment type="caution">
    <text evidence="4">The sequence shown here is derived from an EMBL/GenBank/DDBJ whole genome shotgun (WGS) entry which is preliminary data.</text>
</comment>
<dbReference type="Gene3D" id="3.10.350.10">
    <property type="entry name" value="LysM domain"/>
    <property type="match status" value="1"/>
</dbReference>
<gene>
    <name evidence="4" type="ORF">UT42_C0046G0009</name>
</gene>
<dbReference type="PROSITE" id="PS50943">
    <property type="entry name" value="HTH_CROC1"/>
    <property type="match status" value="1"/>
</dbReference>
<dbReference type="InterPro" id="IPR018392">
    <property type="entry name" value="LysM"/>
</dbReference>
<evidence type="ECO:0000256" key="1">
    <source>
        <dbReference type="SAM" id="SignalP"/>
    </source>
</evidence>
<evidence type="ECO:0000259" key="3">
    <source>
        <dbReference type="PROSITE" id="PS51782"/>
    </source>
</evidence>
<feature type="domain" description="LysM" evidence="3">
    <location>
        <begin position="22"/>
        <end position="69"/>
    </location>
</feature>
<dbReference type="PROSITE" id="PS51782">
    <property type="entry name" value="LYSM"/>
    <property type="match status" value="1"/>
</dbReference>
<keyword evidence="1" id="KW-0732">Signal</keyword>
<dbReference type="CDD" id="cd00118">
    <property type="entry name" value="LysM"/>
    <property type="match status" value="1"/>
</dbReference>
<accession>A0A0G0NKW1</accession>
<feature type="signal peptide" evidence="1">
    <location>
        <begin position="1"/>
        <end position="18"/>
    </location>
</feature>
<dbReference type="InterPro" id="IPR001387">
    <property type="entry name" value="Cro/C1-type_HTH"/>
</dbReference>
<dbReference type="Proteomes" id="UP000034048">
    <property type="component" value="Unassembled WGS sequence"/>
</dbReference>
<dbReference type="EMBL" id="LBWS01000046">
    <property type="protein sequence ID" value="KKR13466.1"/>
    <property type="molecule type" value="Genomic_DNA"/>
</dbReference>
<reference evidence="4 5" key="1">
    <citation type="journal article" date="2015" name="Nature">
        <title>rRNA introns, odd ribosomes, and small enigmatic genomes across a large radiation of phyla.</title>
        <authorList>
            <person name="Brown C.T."/>
            <person name="Hug L.A."/>
            <person name="Thomas B.C."/>
            <person name="Sharon I."/>
            <person name="Castelle C.J."/>
            <person name="Singh A."/>
            <person name="Wilkins M.J."/>
            <person name="Williams K.H."/>
            <person name="Banfield J.F."/>
        </authorList>
    </citation>
    <scope>NUCLEOTIDE SEQUENCE [LARGE SCALE GENOMIC DNA]</scope>
</reference>
<sequence>MKQLIVFLLFLLALPVAAQLNYRHEVQVDETLQQIADNFNVDVDEIIKLNDELYDRDPDTPLRGEGVELEVEEVLIPLSTIYNQFYADVNVGGALLDLGSNNWPGHYGQASTLLQFPYLVKLYTSDKFEVWPIVSGKYCFEDLTEAGDKTMKQKGMSWETGLGAKLQATNYYLSALVKYKGVGNDITITSGFTNGFFYHSLGGEIEASIYDSRNQRDVFVTEVGVKLEGMFIVAENDSIVYWRYQPLSHNLLAHYFSLQSHFSLVAIPMGNWLISLSPNMSLAWANFNDGSAQNYYSAGTDLILYMDGLQVVKFFGKYQFGTIERPLVGAEFNLGAIFAKAADFSY</sequence>
<protein>
    <submittedName>
        <fullName evidence="4">Uncharacterized protein</fullName>
    </submittedName>
</protein>
<feature type="domain" description="HTH cro/C1-type" evidence="2">
    <location>
        <begin position="30"/>
        <end position="46"/>
    </location>
</feature>
<proteinExistence type="predicted"/>
<dbReference type="Pfam" id="PF01476">
    <property type="entry name" value="LysM"/>
    <property type="match status" value="1"/>
</dbReference>
<dbReference type="InterPro" id="IPR036779">
    <property type="entry name" value="LysM_dom_sf"/>
</dbReference>
<evidence type="ECO:0000313" key="5">
    <source>
        <dbReference type="Proteomes" id="UP000034048"/>
    </source>
</evidence>
<evidence type="ECO:0000313" key="4">
    <source>
        <dbReference type="EMBL" id="KKR13466.1"/>
    </source>
</evidence>
<dbReference type="AlphaFoldDB" id="A0A0G0NKW1"/>
<evidence type="ECO:0000259" key="2">
    <source>
        <dbReference type="PROSITE" id="PS50943"/>
    </source>
</evidence>
<name>A0A0G0NKW1_9BACT</name>
<organism evidence="4 5">
    <name type="scientific">Candidatus Falkowbacteria bacterium GW2011_GWA2_39_24</name>
    <dbReference type="NCBI Taxonomy" id="1618634"/>
    <lineage>
        <taxon>Bacteria</taxon>
        <taxon>Candidatus Falkowiibacteriota</taxon>
    </lineage>
</organism>
<feature type="chain" id="PRO_5002533738" evidence="1">
    <location>
        <begin position="19"/>
        <end position="346"/>
    </location>
</feature>